<dbReference type="OrthoDB" id="6080988at2759"/>
<evidence type="ECO:0000313" key="1">
    <source>
        <dbReference type="EMBL" id="KAH9377432.1"/>
    </source>
</evidence>
<organism evidence="1 2">
    <name type="scientific">Haemaphysalis longicornis</name>
    <name type="common">Bush tick</name>
    <dbReference type="NCBI Taxonomy" id="44386"/>
    <lineage>
        <taxon>Eukaryota</taxon>
        <taxon>Metazoa</taxon>
        <taxon>Ecdysozoa</taxon>
        <taxon>Arthropoda</taxon>
        <taxon>Chelicerata</taxon>
        <taxon>Arachnida</taxon>
        <taxon>Acari</taxon>
        <taxon>Parasitiformes</taxon>
        <taxon>Ixodida</taxon>
        <taxon>Ixodoidea</taxon>
        <taxon>Ixodidae</taxon>
        <taxon>Haemaphysalinae</taxon>
        <taxon>Haemaphysalis</taxon>
    </lineage>
</organism>
<dbReference type="Proteomes" id="UP000821853">
    <property type="component" value="Unassembled WGS sequence"/>
</dbReference>
<dbReference type="EMBL" id="JABSTR010000008">
    <property type="protein sequence ID" value="KAH9377432.1"/>
    <property type="molecule type" value="Genomic_DNA"/>
</dbReference>
<comment type="caution">
    <text evidence="1">The sequence shown here is derived from an EMBL/GenBank/DDBJ whole genome shotgun (WGS) entry which is preliminary data.</text>
</comment>
<proteinExistence type="predicted"/>
<name>A0A9J6GRS2_HAELO</name>
<accession>A0A9J6GRS2</accession>
<dbReference type="AlphaFoldDB" id="A0A9J6GRS2"/>
<protein>
    <submittedName>
        <fullName evidence="1">Uncharacterized protein</fullName>
    </submittedName>
</protein>
<sequence>MWRGKGGAVVRKGQCVVIRYQAASSPSGINGGAVSPALIGVDRAQIAIVHARYACSVVTRDTEKEDRRSVNVAMPLCTLKTNLIASKIPGGFHAKFAQYVASLLKKDIEVSWCSLRVSRRPAGDTWQASVPFQIRGRLFAESDSYRGTRFGDIASWYDRPELPVHHPLHQRVLAGEKQGLREQASGVYLGELGDAAEKVREYGTYYWPRAVAAARTVVSQALHLETTTNTTREPLDVFEFYL</sequence>
<keyword evidence="2" id="KW-1185">Reference proteome</keyword>
<dbReference type="VEuPathDB" id="VectorBase:HLOH_054689"/>
<evidence type="ECO:0000313" key="2">
    <source>
        <dbReference type="Proteomes" id="UP000821853"/>
    </source>
</evidence>
<reference evidence="1 2" key="1">
    <citation type="journal article" date="2020" name="Cell">
        <title>Large-Scale Comparative Analyses of Tick Genomes Elucidate Their Genetic Diversity and Vector Capacities.</title>
        <authorList>
            <consortium name="Tick Genome and Microbiome Consortium (TIGMIC)"/>
            <person name="Jia N."/>
            <person name="Wang J."/>
            <person name="Shi W."/>
            <person name="Du L."/>
            <person name="Sun Y."/>
            <person name="Zhan W."/>
            <person name="Jiang J.F."/>
            <person name="Wang Q."/>
            <person name="Zhang B."/>
            <person name="Ji P."/>
            <person name="Bell-Sakyi L."/>
            <person name="Cui X.M."/>
            <person name="Yuan T.T."/>
            <person name="Jiang B.G."/>
            <person name="Yang W.F."/>
            <person name="Lam T.T."/>
            <person name="Chang Q.C."/>
            <person name="Ding S.J."/>
            <person name="Wang X.J."/>
            <person name="Zhu J.G."/>
            <person name="Ruan X.D."/>
            <person name="Zhao L."/>
            <person name="Wei J.T."/>
            <person name="Ye R.Z."/>
            <person name="Que T.C."/>
            <person name="Du C.H."/>
            <person name="Zhou Y.H."/>
            <person name="Cheng J.X."/>
            <person name="Dai P.F."/>
            <person name="Guo W.B."/>
            <person name="Han X.H."/>
            <person name="Huang E.J."/>
            <person name="Li L.F."/>
            <person name="Wei W."/>
            <person name="Gao Y.C."/>
            <person name="Liu J.Z."/>
            <person name="Shao H.Z."/>
            <person name="Wang X."/>
            <person name="Wang C.C."/>
            <person name="Yang T.C."/>
            <person name="Huo Q.B."/>
            <person name="Li W."/>
            <person name="Chen H.Y."/>
            <person name="Chen S.E."/>
            <person name="Zhou L.G."/>
            <person name="Ni X.B."/>
            <person name="Tian J.H."/>
            <person name="Sheng Y."/>
            <person name="Liu T."/>
            <person name="Pan Y.S."/>
            <person name="Xia L.Y."/>
            <person name="Li J."/>
            <person name="Zhao F."/>
            <person name="Cao W.C."/>
        </authorList>
    </citation>
    <scope>NUCLEOTIDE SEQUENCE [LARGE SCALE GENOMIC DNA]</scope>
    <source>
        <strain evidence="1">HaeL-2018</strain>
    </source>
</reference>
<gene>
    <name evidence="1" type="ORF">HPB48_016809</name>
</gene>